<dbReference type="EMBL" id="CP019646">
    <property type="protein sequence ID" value="AQQ72202.1"/>
    <property type="molecule type" value="Genomic_DNA"/>
</dbReference>
<accession>A0A1Q2MIV5</accession>
<dbReference type="Gene3D" id="3.40.50.300">
    <property type="entry name" value="P-loop containing nucleotide triphosphate hydrolases"/>
    <property type="match status" value="1"/>
</dbReference>
<evidence type="ECO:0000313" key="4">
    <source>
        <dbReference type="EMBL" id="AQQ72202.1"/>
    </source>
</evidence>
<keyword evidence="5" id="KW-1185">Reference proteome</keyword>
<proteinExistence type="predicted"/>
<gene>
    <name evidence="4" type="ORF">SMSP2_02583</name>
</gene>
<dbReference type="RefSeq" id="WP_146684418.1">
    <property type="nucleotide sequence ID" value="NZ_CP019646.1"/>
</dbReference>
<sequence length="1025" mass="118337">MELGLVHLSDLHFSKDFNASTQPLVSAIKGVSHNIDHCLIIISGDIVNCGDINGYESAKFFINELEQNLSPFFKKLYTFAVPGNHDCFLENEGSIRSLILKSLSYNKKIEKDQLDHLLMSQKHFFDFCNALSGYSTFGGWDSSSLSYSIKYDIGDFQLDLTLLNTSWCSNVEDQPGKMFFPSSFLDTNSITSEEIGMRVLALHHPFNWMHPDNARELDIKYANCDLILAGHEHVHRTLTVSDGEYSRNIIDGGKLFNDNRYHSFNFICIDLTKKTVHKSIQFKFDDDIFKKDRDIELQTSLNTKGKLVFSQEFSKVLKDVGTAFTHPHKKEVQFNDLFVFPSIKASDTYEFDGSSNAIETYESYLDILTSGCKHVIIGAEKSGKTSLAKYLCSKMIEEEKYPLLVEAKSAFMCTPSNLEELISKEVKDKYEGECSHEMFMQLSRDKGVLIIDSFNGYEESKNEARIAQNLQLLEKYFSNIILLMSEENHLSLSSSKYLEKILIEYTKSRLLPFSRKKRHLLIEKWFSLNENGFENERKDITFLRQIEHMVDDSLGFDLVPSYPLFILTIIQTFEVSKPNDIPTFASFGHIYQALITKSLFIATGSPQPIDSYYTYLSELAYHMYSTAKTKLIIEEYEIWHKKYNDKYLSDLSFDRLTRNLTTAKIFEEDCGRISFKYKYFYCYFVASYFAKHVNSKEIQNSISKMVTMLYNEQVANIVVFLCHLTDNIYLLEQIFLATDKIFETHEECNLQEDIKFITDPLTPLAIAIPEGDTDENYHDTLEVQDQIEDQLLDKQSDYPTVEDSANPSEDVEASDINASFKSIQILGQILKNFEGKLEGNLKEKVARTCFSLSFRTISSFLTFVDSNREDLISVFQDKIKENSPDLMASTIYHKANESLYDLCQFMIYAIIKHTSNSVGIPILKPLFRKIFDKSIDIPHRFLELSIKLDHYGNFPMGEVESIFKDKKFSYFHKRLAKQFIWMNLYVFPVKITTRQKIEEVTKLDATSSKITKASYKVRQLPKPKR</sequence>
<evidence type="ECO:0000259" key="2">
    <source>
        <dbReference type="Pfam" id="PF05729"/>
    </source>
</evidence>
<dbReference type="Pfam" id="PF00149">
    <property type="entry name" value="Metallophos"/>
    <property type="match status" value="1"/>
</dbReference>
<reference evidence="5" key="1">
    <citation type="submission" date="2017-02" db="EMBL/GenBank/DDBJ databases">
        <title>Comparative genomics and description of representatives of a novel lineage of planctomycetes thriving in anoxic sediments.</title>
        <authorList>
            <person name="Spring S."/>
            <person name="Bunk B."/>
            <person name="Sproer C."/>
        </authorList>
    </citation>
    <scope>NUCLEOTIDE SEQUENCE [LARGE SCALE GENOMIC DNA]</scope>
    <source>
        <strain evidence="5">SM-Chi-D1</strain>
    </source>
</reference>
<dbReference type="GO" id="GO:0016787">
    <property type="term" value="F:hydrolase activity"/>
    <property type="evidence" value="ECO:0007669"/>
    <property type="project" value="InterPro"/>
</dbReference>
<protein>
    <submittedName>
        <fullName evidence="4">Calcineurin-like phosphoesterase</fullName>
    </submittedName>
</protein>
<dbReference type="OrthoDB" id="1426235at2"/>
<dbReference type="STRING" id="1851148.SMSP2_02583"/>
<dbReference type="Pfam" id="PF24406">
    <property type="entry name" value="nSTAND_NTPase4"/>
    <property type="match status" value="1"/>
</dbReference>
<dbReference type="SUPFAM" id="SSF56300">
    <property type="entry name" value="Metallo-dependent phosphatases"/>
    <property type="match status" value="1"/>
</dbReference>
<dbReference type="InterPro" id="IPR007111">
    <property type="entry name" value="NACHT_NTPase"/>
</dbReference>
<dbReference type="SUPFAM" id="SSF52540">
    <property type="entry name" value="P-loop containing nucleoside triphosphate hydrolases"/>
    <property type="match status" value="1"/>
</dbReference>
<feature type="domain" description="STAND NTPase 4 small alpha/beta" evidence="3">
    <location>
        <begin position="631"/>
        <end position="685"/>
    </location>
</feature>
<dbReference type="AlphaFoldDB" id="A0A1Q2MIV5"/>
<dbReference type="KEGG" id="pbas:SMSP2_02583"/>
<dbReference type="InterPro" id="IPR004843">
    <property type="entry name" value="Calcineurin-like_PHP"/>
</dbReference>
<dbReference type="InterPro" id="IPR057123">
    <property type="entry name" value="STAND_NTPase4_dom"/>
</dbReference>
<dbReference type="InterPro" id="IPR027417">
    <property type="entry name" value="P-loop_NTPase"/>
</dbReference>
<organism evidence="4 5">
    <name type="scientific">Limihaloglobus sulfuriphilus</name>
    <dbReference type="NCBI Taxonomy" id="1851148"/>
    <lineage>
        <taxon>Bacteria</taxon>
        <taxon>Pseudomonadati</taxon>
        <taxon>Planctomycetota</taxon>
        <taxon>Phycisphaerae</taxon>
        <taxon>Sedimentisphaerales</taxon>
        <taxon>Sedimentisphaeraceae</taxon>
        <taxon>Limihaloglobus</taxon>
    </lineage>
</organism>
<dbReference type="Gene3D" id="3.60.21.10">
    <property type="match status" value="1"/>
</dbReference>
<dbReference type="InterPro" id="IPR029052">
    <property type="entry name" value="Metallo-depent_PP-like"/>
</dbReference>
<feature type="domain" description="Calcineurin-like phosphoesterase" evidence="1">
    <location>
        <begin position="6"/>
        <end position="234"/>
    </location>
</feature>
<evidence type="ECO:0000313" key="5">
    <source>
        <dbReference type="Proteomes" id="UP000188181"/>
    </source>
</evidence>
<dbReference type="Pfam" id="PF05729">
    <property type="entry name" value="NACHT"/>
    <property type="match status" value="1"/>
</dbReference>
<name>A0A1Q2MIV5_9BACT</name>
<feature type="domain" description="NACHT" evidence="2">
    <location>
        <begin position="375"/>
        <end position="527"/>
    </location>
</feature>
<evidence type="ECO:0000259" key="3">
    <source>
        <dbReference type="Pfam" id="PF24406"/>
    </source>
</evidence>
<evidence type="ECO:0000259" key="1">
    <source>
        <dbReference type="Pfam" id="PF00149"/>
    </source>
</evidence>
<dbReference type="Proteomes" id="UP000188181">
    <property type="component" value="Chromosome"/>
</dbReference>